<keyword evidence="1" id="KW-0808">Transferase</keyword>
<keyword evidence="1" id="KW-0548">Nucleotidyltransferase</keyword>
<dbReference type="CDD" id="cd00303">
    <property type="entry name" value="retropepsin_like"/>
    <property type="match status" value="1"/>
</dbReference>
<reference evidence="1" key="1">
    <citation type="journal article" date="2022" name="Int. J. Mol. Sci.">
        <title>Draft Genome of Tanacetum Coccineum: Genomic Comparison of Closely Related Tanacetum-Family Plants.</title>
        <authorList>
            <person name="Yamashiro T."/>
            <person name="Shiraishi A."/>
            <person name="Nakayama K."/>
            <person name="Satake H."/>
        </authorList>
    </citation>
    <scope>NUCLEOTIDE SEQUENCE</scope>
</reference>
<evidence type="ECO:0000313" key="2">
    <source>
        <dbReference type="Proteomes" id="UP001151760"/>
    </source>
</evidence>
<gene>
    <name evidence="1" type="ORF">Tco_0951780</name>
</gene>
<organism evidence="1 2">
    <name type="scientific">Tanacetum coccineum</name>
    <dbReference type="NCBI Taxonomy" id="301880"/>
    <lineage>
        <taxon>Eukaryota</taxon>
        <taxon>Viridiplantae</taxon>
        <taxon>Streptophyta</taxon>
        <taxon>Embryophyta</taxon>
        <taxon>Tracheophyta</taxon>
        <taxon>Spermatophyta</taxon>
        <taxon>Magnoliopsida</taxon>
        <taxon>eudicotyledons</taxon>
        <taxon>Gunneridae</taxon>
        <taxon>Pentapetalae</taxon>
        <taxon>asterids</taxon>
        <taxon>campanulids</taxon>
        <taxon>Asterales</taxon>
        <taxon>Asteraceae</taxon>
        <taxon>Asteroideae</taxon>
        <taxon>Anthemideae</taxon>
        <taxon>Anthemidinae</taxon>
        <taxon>Tanacetum</taxon>
    </lineage>
</organism>
<dbReference type="Gene3D" id="2.40.70.10">
    <property type="entry name" value="Acid Proteases"/>
    <property type="match status" value="1"/>
</dbReference>
<dbReference type="PANTHER" id="PTHR33067:SF9">
    <property type="entry name" value="RNA-DIRECTED DNA POLYMERASE"/>
    <property type="match status" value="1"/>
</dbReference>
<keyword evidence="1" id="KW-0239">DNA-directed DNA polymerase</keyword>
<reference evidence="1" key="2">
    <citation type="submission" date="2022-01" db="EMBL/GenBank/DDBJ databases">
        <authorList>
            <person name="Yamashiro T."/>
            <person name="Shiraishi A."/>
            <person name="Satake H."/>
            <person name="Nakayama K."/>
        </authorList>
    </citation>
    <scope>NUCLEOTIDE SEQUENCE</scope>
</reference>
<protein>
    <submittedName>
        <fullName evidence="1">DNA-directed DNA polymerase</fullName>
    </submittedName>
</protein>
<proteinExistence type="predicted"/>
<evidence type="ECO:0000313" key="1">
    <source>
        <dbReference type="EMBL" id="GJT43065.1"/>
    </source>
</evidence>
<dbReference type="InterPro" id="IPR021109">
    <property type="entry name" value="Peptidase_aspartic_dom_sf"/>
</dbReference>
<comment type="caution">
    <text evidence="1">The sequence shown here is derived from an EMBL/GenBank/DDBJ whole genome shotgun (WGS) entry which is preliminary data.</text>
</comment>
<dbReference type="EMBL" id="BQNB010015698">
    <property type="protein sequence ID" value="GJT43065.1"/>
    <property type="molecule type" value="Genomic_DNA"/>
</dbReference>
<dbReference type="Proteomes" id="UP001151760">
    <property type="component" value="Unassembled WGS sequence"/>
</dbReference>
<name>A0ABQ5DV57_9ASTR</name>
<accession>A0ABQ5DV57</accession>
<dbReference type="PANTHER" id="PTHR33067">
    <property type="entry name" value="RNA-DIRECTED DNA POLYMERASE-RELATED"/>
    <property type="match status" value="1"/>
</dbReference>
<dbReference type="GO" id="GO:0003887">
    <property type="term" value="F:DNA-directed DNA polymerase activity"/>
    <property type="evidence" value="ECO:0007669"/>
    <property type="project" value="UniProtKB-KW"/>
</dbReference>
<sequence>MTYSMYKKILDGIVMDKIKLYGEIKKEEEEASKQVKGEALQEKEDPGVFIISIRLEAKIDLNALVDTSSDINVMAYRIYAKLGREEVKKVNRVITMLNHSKAETIGVLKDVLCQVGVTTIIVKFLILDMRIDRDSPILTSLNTKESDGDDEEDYGIQRNSFGAPMYGPKPAKYLNCNDPMDQAIALIWNGNQIIKGISVRKKKGIDIGMLKLD</sequence>
<keyword evidence="2" id="KW-1185">Reference proteome</keyword>